<feature type="region of interest" description="Disordered" evidence="1">
    <location>
        <begin position="334"/>
        <end position="353"/>
    </location>
</feature>
<dbReference type="InterPro" id="IPR018608">
    <property type="entry name" value="Gti1/Pac2"/>
</dbReference>
<dbReference type="GO" id="GO:0003677">
    <property type="term" value="F:DNA binding"/>
    <property type="evidence" value="ECO:0007669"/>
    <property type="project" value="TreeGrafter"/>
</dbReference>
<dbReference type="OrthoDB" id="5572844at2759"/>
<feature type="compositionally biased region" description="Basic and acidic residues" evidence="1">
    <location>
        <begin position="235"/>
        <end position="245"/>
    </location>
</feature>
<evidence type="ECO:0000313" key="2">
    <source>
        <dbReference type="EMBL" id="THH19609.1"/>
    </source>
</evidence>
<accession>A0A4S4M3F2</accession>
<feature type="region of interest" description="Disordered" evidence="1">
    <location>
        <begin position="266"/>
        <end position="302"/>
    </location>
</feature>
<gene>
    <name evidence="2" type="ORF">EW146_g1594</name>
</gene>
<feature type="compositionally biased region" description="Pro residues" evidence="1">
    <location>
        <begin position="272"/>
        <end position="281"/>
    </location>
</feature>
<evidence type="ECO:0008006" key="4">
    <source>
        <dbReference type="Google" id="ProtNLM"/>
    </source>
</evidence>
<comment type="caution">
    <text evidence="2">The sequence shown here is derived from an EMBL/GenBank/DDBJ whole genome shotgun (WGS) entry which is preliminary data.</text>
</comment>
<proteinExistence type="predicted"/>
<dbReference type="Pfam" id="PF09729">
    <property type="entry name" value="Gti1_Pac2"/>
    <property type="match status" value="1"/>
</dbReference>
<evidence type="ECO:0000256" key="1">
    <source>
        <dbReference type="SAM" id="MobiDB-lite"/>
    </source>
</evidence>
<reference evidence="2 3" key="1">
    <citation type="submission" date="2019-02" db="EMBL/GenBank/DDBJ databases">
        <title>Genome sequencing of the rare red list fungi Bondarzewia mesenterica.</title>
        <authorList>
            <person name="Buettner E."/>
            <person name="Kellner H."/>
        </authorList>
    </citation>
    <scope>NUCLEOTIDE SEQUENCE [LARGE SCALE GENOMIC DNA]</scope>
    <source>
        <strain evidence="2 3">DSM 108281</strain>
    </source>
</reference>
<protein>
    <recommendedName>
        <fullName evidence="4">cAMP-independent regulatory protein pac2</fullName>
    </recommendedName>
</protein>
<evidence type="ECO:0000313" key="3">
    <source>
        <dbReference type="Proteomes" id="UP000310158"/>
    </source>
</evidence>
<dbReference type="Proteomes" id="UP000310158">
    <property type="component" value="Unassembled WGS sequence"/>
</dbReference>
<dbReference type="PANTHER" id="PTHR28027:SF1">
    <property type="entry name" value="CAMP INDEPENDENT REGULATORY PROTEIN (AFU_ORTHOLOGUE AFUA_3G09640)"/>
    <property type="match status" value="1"/>
</dbReference>
<dbReference type="EMBL" id="SGPL01000040">
    <property type="protein sequence ID" value="THH19609.1"/>
    <property type="molecule type" value="Genomic_DNA"/>
</dbReference>
<dbReference type="AlphaFoldDB" id="A0A4S4M3F2"/>
<feature type="region of interest" description="Disordered" evidence="1">
    <location>
        <begin position="225"/>
        <end position="254"/>
    </location>
</feature>
<name>A0A4S4M3F2_9AGAM</name>
<dbReference type="PANTHER" id="PTHR28027">
    <property type="entry name" value="TRANSCRIPTIONAL REGULATOR MIT1"/>
    <property type="match status" value="1"/>
</dbReference>
<organism evidence="2 3">
    <name type="scientific">Bondarzewia mesenterica</name>
    <dbReference type="NCBI Taxonomy" id="1095465"/>
    <lineage>
        <taxon>Eukaryota</taxon>
        <taxon>Fungi</taxon>
        <taxon>Dikarya</taxon>
        <taxon>Basidiomycota</taxon>
        <taxon>Agaricomycotina</taxon>
        <taxon>Agaricomycetes</taxon>
        <taxon>Russulales</taxon>
        <taxon>Bondarzewiaceae</taxon>
        <taxon>Bondarzewia</taxon>
    </lineage>
</organism>
<sequence length="372" mass="41735">MSPTYKQQPTLKNVRVRTSQDALQVFYGVARNALTMLSRRLDADERKSIRPGNVYVWEDRSATTSETAGLSMERWTDGLQWGPSRVRDEFLFYFQREHQANERLSTNASGLVTPLILNAQDLQTYSVFVSLPEDRPHDITRKWHLTAYFTQRTSDTLGEIGSIPGIGDVDIPEGFFWSTRSMKGRRDELRRTPNGQLLVYEHNHTPSSSSGALYTIFPSSVSESAPMHEASFGPDHSRPETHQSRPSDQAYSVANASRAPRTYASYHSTVQPTPPLTPPRPISSHSLSPVPPPPPLERGGPSLVPLEYLKACSRTYRNPADESALRQLCIPRTSSSSTIERDRVSSRSPSIGIGGDYYSDLRRSPLRRAMEL</sequence>
<keyword evidence="3" id="KW-1185">Reference proteome</keyword>